<dbReference type="GO" id="GO:0003700">
    <property type="term" value="F:DNA-binding transcription factor activity"/>
    <property type="evidence" value="ECO:0007669"/>
    <property type="project" value="InterPro"/>
</dbReference>
<sequence length="117" mass="12604">MGRGNAGELISQEQAFAVAEVMQALASPARVQILDRLLRSSCPVGELAAEVGMEQNTVSNHLRMLRHLGLVAGHREGRRVLYSLHDDHVATLIEQALTHVGHHRPAAASGAMTRRAG</sequence>
<gene>
    <name evidence="5" type="ORF">HUT08_01955</name>
</gene>
<dbReference type="InterPro" id="IPR011991">
    <property type="entry name" value="ArsR-like_HTH"/>
</dbReference>
<keyword evidence="6" id="KW-1185">Reference proteome</keyword>
<keyword evidence="2" id="KW-0238">DNA-binding</keyword>
<dbReference type="Proteomes" id="UP000509303">
    <property type="component" value="Chromosome"/>
</dbReference>
<reference evidence="5 6" key="1">
    <citation type="submission" date="2020-06" db="EMBL/GenBank/DDBJ databases">
        <title>Genome mining for natural products.</title>
        <authorList>
            <person name="Zhang B."/>
            <person name="Shi J."/>
            <person name="Ge H."/>
        </authorList>
    </citation>
    <scope>NUCLEOTIDE SEQUENCE [LARGE SCALE GENOMIC DNA]</scope>
    <source>
        <strain evidence="5 6">NA00687</strain>
    </source>
</reference>
<accession>A0A7H8N265</accession>
<evidence type="ECO:0000256" key="3">
    <source>
        <dbReference type="ARBA" id="ARBA00023163"/>
    </source>
</evidence>
<evidence type="ECO:0000259" key="4">
    <source>
        <dbReference type="PROSITE" id="PS50987"/>
    </source>
</evidence>
<evidence type="ECO:0000256" key="2">
    <source>
        <dbReference type="ARBA" id="ARBA00023125"/>
    </source>
</evidence>
<keyword evidence="3" id="KW-0804">Transcription</keyword>
<dbReference type="PRINTS" id="PR00778">
    <property type="entry name" value="HTHARSR"/>
</dbReference>
<dbReference type="PANTHER" id="PTHR43132:SF6">
    <property type="entry name" value="HTH-TYPE TRANSCRIPTIONAL REPRESSOR CZRA"/>
    <property type="match status" value="1"/>
</dbReference>
<dbReference type="GO" id="GO:0003677">
    <property type="term" value="F:DNA binding"/>
    <property type="evidence" value="ECO:0007669"/>
    <property type="project" value="UniProtKB-KW"/>
</dbReference>
<evidence type="ECO:0000256" key="1">
    <source>
        <dbReference type="ARBA" id="ARBA00023015"/>
    </source>
</evidence>
<dbReference type="PROSITE" id="PS50987">
    <property type="entry name" value="HTH_ARSR_2"/>
    <property type="match status" value="1"/>
</dbReference>
<dbReference type="Pfam" id="PF01022">
    <property type="entry name" value="HTH_5"/>
    <property type="match status" value="1"/>
</dbReference>
<dbReference type="PANTHER" id="PTHR43132">
    <property type="entry name" value="ARSENICAL RESISTANCE OPERON REPRESSOR ARSR-RELATED"/>
    <property type="match status" value="1"/>
</dbReference>
<dbReference type="SUPFAM" id="SSF46785">
    <property type="entry name" value="Winged helix' DNA-binding domain"/>
    <property type="match status" value="1"/>
</dbReference>
<keyword evidence="1" id="KW-0805">Transcription regulation</keyword>
<dbReference type="SMART" id="SM00418">
    <property type="entry name" value="HTH_ARSR"/>
    <property type="match status" value="1"/>
</dbReference>
<feature type="domain" description="HTH arsR-type" evidence="4">
    <location>
        <begin position="10"/>
        <end position="104"/>
    </location>
</feature>
<dbReference type="AlphaFoldDB" id="A0A7H8N265"/>
<organism evidence="5 6">
    <name type="scientific">Streptomyces buecherae</name>
    <dbReference type="NCBI Taxonomy" id="2763006"/>
    <lineage>
        <taxon>Bacteria</taxon>
        <taxon>Bacillati</taxon>
        <taxon>Actinomycetota</taxon>
        <taxon>Actinomycetes</taxon>
        <taxon>Kitasatosporales</taxon>
        <taxon>Streptomycetaceae</taxon>
        <taxon>Streptomyces</taxon>
    </lineage>
</organism>
<proteinExistence type="predicted"/>
<dbReference type="InterPro" id="IPR036388">
    <property type="entry name" value="WH-like_DNA-bd_sf"/>
</dbReference>
<dbReference type="CDD" id="cd00090">
    <property type="entry name" value="HTH_ARSR"/>
    <property type="match status" value="1"/>
</dbReference>
<dbReference type="NCBIfam" id="NF033788">
    <property type="entry name" value="HTH_metalloreg"/>
    <property type="match status" value="1"/>
</dbReference>
<evidence type="ECO:0000313" key="5">
    <source>
        <dbReference type="EMBL" id="QKW48512.1"/>
    </source>
</evidence>
<dbReference type="RefSeq" id="WP_176160209.1">
    <property type="nucleotide sequence ID" value="NZ_CP054929.1"/>
</dbReference>
<protein>
    <submittedName>
        <fullName evidence="5">Helix-turn-helix transcriptional regulator</fullName>
    </submittedName>
</protein>
<evidence type="ECO:0000313" key="6">
    <source>
        <dbReference type="Proteomes" id="UP000509303"/>
    </source>
</evidence>
<dbReference type="InterPro" id="IPR036390">
    <property type="entry name" value="WH_DNA-bd_sf"/>
</dbReference>
<dbReference type="EMBL" id="CP054929">
    <property type="protein sequence ID" value="QKW48512.1"/>
    <property type="molecule type" value="Genomic_DNA"/>
</dbReference>
<dbReference type="Gene3D" id="1.10.10.10">
    <property type="entry name" value="Winged helix-like DNA-binding domain superfamily/Winged helix DNA-binding domain"/>
    <property type="match status" value="1"/>
</dbReference>
<name>A0A7H8N265_9ACTN</name>
<dbReference type="InterPro" id="IPR001845">
    <property type="entry name" value="HTH_ArsR_DNA-bd_dom"/>
</dbReference>
<dbReference type="InterPro" id="IPR051011">
    <property type="entry name" value="Metal_resp_trans_reg"/>
</dbReference>